<dbReference type="PRINTS" id="PR00368">
    <property type="entry name" value="FADPNR"/>
</dbReference>
<dbReference type="Gene3D" id="3.30.390.30">
    <property type="match status" value="1"/>
</dbReference>
<dbReference type="Proteomes" id="UP000295781">
    <property type="component" value="Chromosome"/>
</dbReference>
<dbReference type="PANTHER" id="PTHR43557">
    <property type="entry name" value="APOPTOSIS-INDUCING FACTOR 1"/>
    <property type="match status" value="1"/>
</dbReference>
<dbReference type="InterPro" id="IPR028202">
    <property type="entry name" value="Reductase_C"/>
</dbReference>
<gene>
    <name evidence="7" type="ORF">SOCEGT47_032130</name>
</gene>
<evidence type="ECO:0000313" key="7">
    <source>
        <dbReference type="EMBL" id="AUX22707.1"/>
    </source>
</evidence>
<dbReference type="Pfam" id="PF07992">
    <property type="entry name" value="Pyr_redox_2"/>
    <property type="match status" value="1"/>
</dbReference>
<evidence type="ECO:0000256" key="4">
    <source>
        <dbReference type="ARBA" id="ARBA00023002"/>
    </source>
</evidence>
<dbReference type="InterPro" id="IPR023753">
    <property type="entry name" value="FAD/NAD-binding_dom"/>
</dbReference>
<dbReference type="AlphaFoldDB" id="A0A4P2Q0G8"/>
<protein>
    <submittedName>
        <fullName evidence="7">Pyridine nucleotide-disulfide oxidoreductase</fullName>
    </submittedName>
</protein>
<keyword evidence="4" id="KW-0560">Oxidoreductase</keyword>
<reference evidence="7 8" key="1">
    <citation type="submission" date="2015-09" db="EMBL/GenBank/DDBJ databases">
        <title>Sorangium comparison.</title>
        <authorList>
            <person name="Zaburannyi N."/>
            <person name="Bunk B."/>
            <person name="Overmann J."/>
            <person name="Mueller R."/>
        </authorList>
    </citation>
    <scope>NUCLEOTIDE SEQUENCE [LARGE SCALE GENOMIC DNA]</scope>
    <source>
        <strain evidence="7 8">So ceGT47</strain>
    </source>
</reference>
<dbReference type="PANTHER" id="PTHR43557:SF2">
    <property type="entry name" value="RIESKE DOMAIN-CONTAINING PROTEIN-RELATED"/>
    <property type="match status" value="1"/>
</dbReference>
<dbReference type="SUPFAM" id="SSF51905">
    <property type="entry name" value="FAD/NAD(P)-binding domain"/>
    <property type="match status" value="2"/>
</dbReference>
<dbReference type="InterPro" id="IPR036188">
    <property type="entry name" value="FAD/NAD-bd_sf"/>
</dbReference>
<evidence type="ECO:0000259" key="5">
    <source>
        <dbReference type="Pfam" id="PF07992"/>
    </source>
</evidence>
<dbReference type="RefSeq" id="WP_129347825.1">
    <property type="nucleotide sequence ID" value="NZ_CP012670.1"/>
</dbReference>
<dbReference type="OrthoDB" id="9769238at2"/>
<dbReference type="Gene3D" id="3.50.50.60">
    <property type="entry name" value="FAD/NAD(P)-binding domain"/>
    <property type="match status" value="2"/>
</dbReference>
<evidence type="ECO:0000256" key="2">
    <source>
        <dbReference type="ARBA" id="ARBA00022630"/>
    </source>
</evidence>
<accession>A0A4P2Q0G8</accession>
<dbReference type="SUPFAM" id="SSF55424">
    <property type="entry name" value="FAD/NAD-linked reductases, dimerisation (C-terminal) domain"/>
    <property type="match status" value="1"/>
</dbReference>
<feature type="domain" description="FAD/NAD(P)-binding" evidence="5">
    <location>
        <begin position="4"/>
        <end position="310"/>
    </location>
</feature>
<sequence length="414" mass="43585">MEETIVIVGAGQAGGEVASSLRQQGYAGRVVLVGDEAHPPYQRPPLSKGFLLGKLQLAQLYLKPEAAYERAAITLRLGTRVDAIDRAARDVVLHDGSRLRYDRLVLATGGRARRLSVPGTDQGRLENLFYLRSIADVGAMRAHLVAGRHLVLIGAGYVGLEVAAAAVELGMKATVIDVAPRVLSRVTGPEVSAFIEGVHRERGVTLRLSATVREVAVDAAGRAAREVVVATGGVEERIAADVVLVGIGLVPNTELAAAAGLEVDDGIVVDERARTSDEAVLAAGDCASQPSAYAGRRIRLESVPNAMEHARVAAATLLGKPAPPPVVPWFWSEQFGMRLQMVGLSTGHDRCVVRGSMEKRSFSAFYLAGGRLIAADVIGRPADFMASRKLVAARPVIDPAALADEGVPLASLGA</sequence>
<dbReference type="GO" id="GO:0016651">
    <property type="term" value="F:oxidoreductase activity, acting on NAD(P)H"/>
    <property type="evidence" value="ECO:0007669"/>
    <property type="project" value="TreeGrafter"/>
</dbReference>
<dbReference type="PRINTS" id="PR00411">
    <property type="entry name" value="PNDRDTASEI"/>
</dbReference>
<keyword evidence="2" id="KW-0285">Flavoprotein</keyword>
<dbReference type="InterPro" id="IPR016156">
    <property type="entry name" value="FAD/NAD-linked_Rdtase_dimer_sf"/>
</dbReference>
<dbReference type="InterPro" id="IPR050446">
    <property type="entry name" value="FAD-oxidoreductase/Apoptosis"/>
</dbReference>
<organism evidence="7 8">
    <name type="scientific">Sorangium cellulosum</name>
    <name type="common">Polyangium cellulosum</name>
    <dbReference type="NCBI Taxonomy" id="56"/>
    <lineage>
        <taxon>Bacteria</taxon>
        <taxon>Pseudomonadati</taxon>
        <taxon>Myxococcota</taxon>
        <taxon>Polyangia</taxon>
        <taxon>Polyangiales</taxon>
        <taxon>Polyangiaceae</taxon>
        <taxon>Sorangium</taxon>
    </lineage>
</organism>
<dbReference type="EMBL" id="CP012670">
    <property type="protein sequence ID" value="AUX22707.1"/>
    <property type="molecule type" value="Genomic_DNA"/>
</dbReference>
<keyword evidence="3" id="KW-0274">FAD</keyword>
<proteinExistence type="predicted"/>
<name>A0A4P2Q0G8_SORCE</name>
<comment type="cofactor">
    <cofactor evidence="1">
        <name>FAD</name>
        <dbReference type="ChEBI" id="CHEBI:57692"/>
    </cofactor>
</comment>
<evidence type="ECO:0000256" key="3">
    <source>
        <dbReference type="ARBA" id="ARBA00022827"/>
    </source>
</evidence>
<evidence type="ECO:0000256" key="1">
    <source>
        <dbReference type="ARBA" id="ARBA00001974"/>
    </source>
</evidence>
<evidence type="ECO:0000259" key="6">
    <source>
        <dbReference type="Pfam" id="PF14759"/>
    </source>
</evidence>
<evidence type="ECO:0000313" key="8">
    <source>
        <dbReference type="Proteomes" id="UP000295781"/>
    </source>
</evidence>
<dbReference type="Pfam" id="PF14759">
    <property type="entry name" value="Reductase_C"/>
    <property type="match status" value="1"/>
</dbReference>
<dbReference type="GO" id="GO:0005737">
    <property type="term" value="C:cytoplasm"/>
    <property type="evidence" value="ECO:0007669"/>
    <property type="project" value="TreeGrafter"/>
</dbReference>
<feature type="domain" description="Reductase C-terminal" evidence="6">
    <location>
        <begin position="329"/>
        <end position="412"/>
    </location>
</feature>